<evidence type="ECO:0000256" key="1">
    <source>
        <dbReference type="SAM" id="MobiDB-lite"/>
    </source>
</evidence>
<evidence type="ECO:0000313" key="3">
    <source>
        <dbReference type="Proteomes" id="UP000054516"/>
    </source>
</evidence>
<protein>
    <submittedName>
        <fullName evidence="2">Uncharacterized protein</fullName>
    </submittedName>
</protein>
<sequence length="243" mass="27619">MSFFQKFNGQRRAHESGAATLKGDESRWAPDTATLPDCHDIYQDFDGTPKYEAWEAIYVQSTMERASTKRVFGVTIATTNNTCKDGYTGVRAIPSFTQHELGETYATEKNAWTANWLQPMSIFRRESYDQNLERRIFDLPASLPSKIGALLDCRFTATNNNPCVRREWKAVALKRIHDVITDEGGAPQDKPIQKWLVVIRGQSTRVSKKAFPTFSTMSNPWLDIDEAAKNKQQNSSTEKVEKQ</sequence>
<dbReference type="Proteomes" id="UP000054516">
    <property type="component" value="Unassembled WGS sequence"/>
</dbReference>
<accession>A0A1W2TSA8</accession>
<dbReference type="OrthoDB" id="4658423at2759"/>
<feature type="region of interest" description="Disordered" evidence="1">
    <location>
        <begin position="1"/>
        <end position="25"/>
    </location>
</feature>
<name>A0A1W2TSA8_ROSNE</name>
<dbReference type="STRING" id="77044.A0A1W2TSA8"/>
<evidence type="ECO:0000313" key="2">
    <source>
        <dbReference type="EMBL" id="GAP91402.1"/>
    </source>
</evidence>
<reference evidence="2" key="1">
    <citation type="submission" date="2016-03" db="EMBL/GenBank/DDBJ databases">
        <title>Draft genome sequence of Rosellinia necatrix.</title>
        <authorList>
            <person name="Kanematsu S."/>
        </authorList>
    </citation>
    <scope>NUCLEOTIDE SEQUENCE [LARGE SCALE GENOMIC DNA]</scope>
    <source>
        <strain evidence="2">W97</strain>
    </source>
</reference>
<gene>
    <name evidence="2" type="ORF">SAMD00023353_6300460</name>
</gene>
<proteinExistence type="predicted"/>
<dbReference type="AlphaFoldDB" id="A0A1W2TSA8"/>
<dbReference type="EMBL" id="DF977508">
    <property type="protein sequence ID" value="GAP91402.1"/>
    <property type="molecule type" value="Genomic_DNA"/>
</dbReference>
<organism evidence="2">
    <name type="scientific">Rosellinia necatrix</name>
    <name type="common">White root-rot fungus</name>
    <dbReference type="NCBI Taxonomy" id="77044"/>
    <lineage>
        <taxon>Eukaryota</taxon>
        <taxon>Fungi</taxon>
        <taxon>Dikarya</taxon>
        <taxon>Ascomycota</taxon>
        <taxon>Pezizomycotina</taxon>
        <taxon>Sordariomycetes</taxon>
        <taxon>Xylariomycetidae</taxon>
        <taxon>Xylariales</taxon>
        <taxon>Xylariaceae</taxon>
        <taxon>Rosellinia</taxon>
    </lineage>
</organism>
<keyword evidence="3" id="KW-1185">Reference proteome</keyword>